<keyword evidence="3" id="KW-0238">DNA-binding</keyword>
<accession>A6W8V7</accession>
<dbReference type="NCBIfam" id="TIGR02937">
    <property type="entry name" value="sigma70-ECF"/>
    <property type="match status" value="1"/>
</dbReference>
<dbReference type="InterPro" id="IPR014284">
    <property type="entry name" value="RNA_pol_sigma-70_dom"/>
</dbReference>
<protein>
    <submittedName>
        <fullName evidence="7">RNA polymerase, sigma 28 subunit, FliA/WhiG family</fullName>
    </submittedName>
</protein>
<dbReference type="GO" id="GO:0006352">
    <property type="term" value="P:DNA-templated transcription initiation"/>
    <property type="evidence" value="ECO:0007669"/>
    <property type="project" value="InterPro"/>
</dbReference>
<feature type="domain" description="RNA polymerase sigma-70 region 4" evidence="6">
    <location>
        <begin position="137"/>
        <end position="185"/>
    </location>
</feature>
<evidence type="ECO:0000256" key="1">
    <source>
        <dbReference type="ARBA" id="ARBA00023015"/>
    </source>
</evidence>
<dbReference type="STRING" id="266940.Krad_1760"/>
<dbReference type="SUPFAM" id="SSF88946">
    <property type="entry name" value="Sigma2 domain of RNA polymerase sigma factors"/>
    <property type="match status" value="1"/>
</dbReference>
<dbReference type="OrthoDB" id="9783788at2"/>
<dbReference type="GO" id="GO:0003677">
    <property type="term" value="F:DNA binding"/>
    <property type="evidence" value="ECO:0007669"/>
    <property type="project" value="UniProtKB-KW"/>
</dbReference>
<evidence type="ECO:0000259" key="5">
    <source>
        <dbReference type="Pfam" id="PF04542"/>
    </source>
</evidence>
<dbReference type="Proteomes" id="UP000001116">
    <property type="component" value="Chromosome"/>
</dbReference>
<keyword evidence="1" id="KW-0805">Transcription regulation</keyword>
<dbReference type="eggNOG" id="COG1191">
    <property type="taxonomic scope" value="Bacteria"/>
</dbReference>
<keyword evidence="8" id="KW-1185">Reference proteome</keyword>
<name>A6W8V7_KINRD</name>
<dbReference type="PANTHER" id="PTHR30385:SF7">
    <property type="entry name" value="RNA POLYMERASE SIGMA FACTOR FLIA"/>
    <property type="match status" value="1"/>
</dbReference>
<dbReference type="GO" id="GO:0016987">
    <property type="term" value="F:sigma factor activity"/>
    <property type="evidence" value="ECO:0007669"/>
    <property type="project" value="UniProtKB-KW"/>
</dbReference>
<dbReference type="Gene3D" id="1.20.140.160">
    <property type="match status" value="1"/>
</dbReference>
<dbReference type="Pfam" id="PF04542">
    <property type="entry name" value="Sigma70_r2"/>
    <property type="match status" value="1"/>
</dbReference>
<proteinExistence type="predicted"/>
<dbReference type="SUPFAM" id="SSF88659">
    <property type="entry name" value="Sigma3 and sigma4 domains of RNA polymerase sigma factors"/>
    <property type="match status" value="1"/>
</dbReference>
<dbReference type="InterPro" id="IPR013324">
    <property type="entry name" value="RNA_pol_sigma_r3/r4-like"/>
</dbReference>
<dbReference type="InterPro" id="IPR007630">
    <property type="entry name" value="RNA_pol_sigma70_r4"/>
</dbReference>
<feature type="domain" description="RNA polymerase sigma-70 region 2" evidence="5">
    <location>
        <begin position="15"/>
        <end position="81"/>
    </location>
</feature>
<gene>
    <name evidence="7" type="ordered locus">Krad_1760</name>
</gene>
<dbReference type="Gene3D" id="1.10.1740.10">
    <property type="match status" value="1"/>
</dbReference>
<dbReference type="KEGG" id="kra:Krad_1760"/>
<evidence type="ECO:0000259" key="6">
    <source>
        <dbReference type="Pfam" id="PF04545"/>
    </source>
</evidence>
<keyword evidence="4" id="KW-0804">Transcription</keyword>
<dbReference type="PANTHER" id="PTHR30385">
    <property type="entry name" value="SIGMA FACTOR F FLAGELLAR"/>
    <property type="match status" value="1"/>
</dbReference>
<organism evidence="7 8">
    <name type="scientific">Kineococcus radiotolerans (strain ATCC BAA-149 / DSM 14245 / SRS30216)</name>
    <dbReference type="NCBI Taxonomy" id="266940"/>
    <lineage>
        <taxon>Bacteria</taxon>
        <taxon>Bacillati</taxon>
        <taxon>Actinomycetota</taxon>
        <taxon>Actinomycetes</taxon>
        <taxon>Kineosporiales</taxon>
        <taxon>Kineosporiaceae</taxon>
        <taxon>Kineococcus</taxon>
    </lineage>
</organism>
<dbReference type="EMBL" id="CP000750">
    <property type="protein sequence ID" value="ABS03246.1"/>
    <property type="molecule type" value="Genomic_DNA"/>
</dbReference>
<evidence type="ECO:0000313" key="7">
    <source>
        <dbReference type="EMBL" id="ABS03246.1"/>
    </source>
</evidence>
<dbReference type="InterPro" id="IPR000943">
    <property type="entry name" value="RNA_pol_sigma70"/>
</dbReference>
<dbReference type="InterPro" id="IPR013325">
    <property type="entry name" value="RNA_pol_sigma_r2"/>
</dbReference>
<evidence type="ECO:0000256" key="3">
    <source>
        <dbReference type="ARBA" id="ARBA00023125"/>
    </source>
</evidence>
<evidence type="ECO:0000256" key="2">
    <source>
        <dbReference type="ARBA" id="ARBA00023082"/>
    </source>
</evidence>
<evidence type="ECO:0000256" key="4">
    <source>
        <dbReference type="ARBA" id="ARBA00023163"/>
    </source>
</evidence>
<sequence length="227" mass="25756">MSSDPAPTAEERFIADHGDIAMSITRRRLLDVAPSERDEAASAANLGLLQAARAWDPARGEVAPHLWHRINGAITDDFRARHGRPGSTRHKAMAAQVSLDMPLVTGGDRVSLTLGDTIQDPVNHIDRAMDRIDLTRAIDHLTDRDRRLLQWRFVDELHLLTIAGYLNVTESRVSQMEREVITRLRRFMNGDTEHRKCRYCGRPLTGKPRNARYCRLICGRQFRGSRS</sequence>
<reference evidence="8" key="1">
    <citation type="journal article" date="2008" name="PLoS ONE">
        <title>Survival in nuclear waste, extreme resistance, and potential applications gleaned from the genome sequence of Kineococcus radiotolerans SRS30216.</title>
        <authorList>
            <person name="Bagwell C.E."/>
            <person name="Bhat S."/>
            <person name="Hawkins G.M."/>
            <person name="Smith B.W."/>
            <person name="Biswas T."/>
            <person name="Hoover T.R."/>
            <person name="Saunders E."/>
            <person name="Han C.S."/>
            <person name="Tsodikov O.V."/>
            <person name="Shimkets L.J."/>
        </authorList>
    </citation>
    <scope>NUCLEOTIDE SEQUENCE [LARGE SCALE GENOMIC DNA]</scope>
    <source>
        <strain evidence="8">ATCC BAA-149 / DSM 14245 / SRS30216</strain>
    </source>
</reference>
<keyword evidence="2" id="KW-0731">Sigma factor</keyword>
<dbReference type="Pfam" id="PF04545">
    <property type="entry name" value="Sigma70_r4"/>
    <property type="match status" value="1"/>
</dbReference>
<dbReference type="PRINTS" id="PR00046">
    <property type="entry name" value="SIGMA70FCT"/>
</dbReference>
<dbReference type="AlphaFoldDB" id="A6W8V7"/>
<dbReference type="HOGENOM" id="CLU_1218450_0_0_11"/>
<dbReference type="InterPro" id="IPR007627">
    <property type="entry name" value="RNA_pol_sigma70_r2"/>
</dbReference>
<evidence type="ECO:0000313" key="8">
    <source>
        <dbReference type="Proteomes" id="UP000001116"/>
    </source>
</evidence>
<dbReference type="RefSeq" id="WP_011981615.1">
    <property type="nucleotide sequence ID" value="NC_009664.2"/>
</dbReference>